<evidence type="ECO:0000313" key="4">
    <source>
        <dbReference type="Proteomes" id="UP000023430"/>
    </source>
</evidence>
<dbReference type="PANTHER" id="PTHR30469">
    <property type="entry name" value="MULTIDRUG RESISTANCE PROTEIN MDTA"/>
    <property type="match status" value="1"/>
</dbReference>
<dbReference type="PATRIC" id="fig|1449351.3.peg.3526"/>
<protein>
    <submittedName>
        <fullName evidence="3">Hemolysin D</fullName>
    </submittedName>
</protein>
<dbReference type="GO" id="GO:0015562">
    <property type="term" value="F:efflux transmembrane transporter activity"/>
    <property type="evidence" value="ECO:0007669"/>
    <property type="project" value="TreeGrafter"/>
</dbReference>
<evidence type="ECO:0000313" key="3">
    <source>
        <dbReference type="EMBL" id="ETX27603.1"/>
    </source>
</evidence>
<keyword evidence="4" id="KW-1185">Reference proteome</keyword>
<dbReference type="AlphaFoldDB" id="X7F4G0"/>
<evidence type="ECO:0000256" key="1">
    <source>
        <dbReference type="SAM" id="Coils"/>
    </source>
</evidence>
<proteinExistence type="predicted"/>
<dbReference type="InterPro" id="IPR058625">
    <property type="entry name" value="MdtA-like_BSH"/>
</dbReference>
<dbReference type="Gene3D" id="1.10.287.470">
    <property type="entry name" value="Helix hairpin bin"/>
    <property type="match status" value="1"/>
</dbReference>
<sequence>MRFLRRSLGGLFMTALTLALLVWAAALVRDAIAVRLADDPPRPEGQERVFSVNVVLPEAETLRPVLTAYGEVRTRRELEIRAGTSGRIVALSPSMDEGGRVAAGEVLARIDPADAEAARDRARSDLEDAEAEGREARRAVTLARDNLDAAEEQAALYARALTRQRDLGERGVGSTSAVEDAELAAAAARATVIQRRQAVAEAEARVDRSATLRRRAAIAVEEAERALADTEIRADFAGVLSEVSVVEGRLVSENEQIARLIDPDALEVAFRVSTEGYARLLDGDGALRDAEVTVTLDVFGTDIVAEGRVDRAAGSVADGETGRVIYARLDRAPGFRPGDFVTVTVAEPPLSGVARLPATAMDPAGAVLAIGPEDRLEAVPVTLLRRQGDDILVVADAVAGRQVVAQRTPLLGAGIKVRAIGRAVPDELAATEAEADFVSLTEERRARLVSFVEGNERMPETARQRILAQLAEPQVPADVVRRIEARIGG</sequence>
<dbReference type="Proteomes" id="UP000023430">
    <property type="component" value="Unassembled WGS sequence"/>
</dbReference>
<feature type="domain" description="Multidrug resistance protein MdtA-like barrel-sandwich hybrid" evidence="2">
    <location>
        <begin position="77"/>
        <end position="258"/>
    </location>
</feature>
<dbReference type="RefSeq" id="WP_043773512.1">
    <property type="nucleotide sequence ID" value="NZ_JAME01000030.1"/>
</dbReference>
<organism evidence="3 4">
    <name type="scientific">Roseivivax isoporae LMG 25204</name>
    <dbReference type="NCBI Taxonomy" id="1449351"/>
    <lineage>
        <taxon>Bacteria</taxon>
        <taxon>Pseudomonadati</taxon>
        <taxon>Pseudomonadota</taxon>
        <taxon>Alphaproteobacteria</taxon>
        <taxon>Rhodobacterales</taxon>
        <taxon>Roseobacteraceae</taxon>
        <taxon>Roseivivax</taxon>
    </lineage>
</organism>
<keyword evidence="1" id="KW-0175">Coiled coil</keyword>
<reference evidence="3 4" key="1">
    <citation type="submission" date="2014-01" db="EMBL/GenBank/DDBJ databases">
        <title>Roseivivax isoporae LMG 25204 Genome Sequencing.</title>
        <authorList>
            <person name="Lai Q."/>
            <person name="Li G."/>
            <person name="Shao Z."/>
        </authorList>
    </citation>
    <scope>NUCLEOTIDE SEQUENCE [LARGE SCALE GENOMIC DNA]</scope>
    <source>
        <strain evidence="3 4">LMG 25204</strain>
    </source>
</reference>
<gene>
    <name evidence="3" type="ORF">RISW2_13260</name>
</gene>
<dbReference type="SUPFAM" id="SSF111369">
    <property type="entry name" value="HlyD-like secretion proteins"/>
    <property type="match status" value="1"/>
</dbReference>
<dbReference type="GO" id="GO:1990281">
    <property type="term" value="C:efflux pump complex"/>
    <property type="evidence" value="ECO:0007669"/>
    <property type="project" value="TreeGrafter"/>
</dbReference>
<dbReference type="PANTHER" id="PTHR30469:SF15">
    <property type="entry name" value="HLYD FAMILY OF SECRETION PROTEINS"/>
    <property type="match status" value="1"/>
</dbReference>
<name>X7F4G0_9RHOB</name>
<dbReference type="EMBL" id="JAME01000030">
    <property type="protein sequence ID" value="ETX27603.1"/>
    <property type="molecule type" value="Genomic_DNA"/>
</dbReference>
<evidence type="ECO:0000259" key="2">
    <source>
        <dbReference type="Pfam" id="PF25917"/>
    </source>
</evidence>
<dbReference type="OrthoDB" id="7626141at2"/>
<dbReference type="eggNOG" id="COG0845">
    <property type="taxonomic scope" value="Bacteria"/>
</dbReference>
<dbReference type="STRING" id="1449351.RISW2_13260"/>
<accession>X7F4G0</accession>
<dbReference type="Gene3D" id="2.40.50.100">
    <property type="match status" value="1"/>
</dbReference>
<comment type="caution">
    <text evidence="3">The sequence shown here is derived from an EMBL/GenBank/DDBJ whole genome shotgun (WGS) entry which is preliminary data.</text>
</comment>
<dbReference type="Pfam" id="PF25917">
    <property type="entry name" value="BSH_RND"/>
    <property type="match status" value="1"/>
</dbReference>
<dbReference type="Gene3D" id="2.40.420.20">
    <property type="match status" value="1"/>
</dbReference>
<feature type="coiled-coil region" evidence="1">
    <location>
        <begin position="119"/>
        <end position="153"/>
    </location>
</feature>
<dbReference type="Gene3D" id="2.40.30.170">
    <property type="match status" value="1"/>
</dbReference>